<reference evidence="1" key="2">
    <citation type="submission" date="2022-06" db="UniProtKB">
        <authorList>
            <consortium name="EnsemblMetazoa"/>
        </authorList>
    </citation>
    <scope>IDENTIFICATION</scope>
    <source>
        <strain evidence="1">PS312</strain>
    </source>
</reference>
<proteinExistence type="predicted"/>
<protein>
    <submittedName>
        <fullName evidence="1">Uncharacterized protein</fullName>
    </submittedName>
</protein>
<evidence type="ECO:0000313" key="1">
    <source>
        <dbReference type="EnsemblMetazoa" id="PPA30594.1"/>
    </source>
</evidence>
<evidence type="ECO:0000313" key="2">
    <source>
        <dbReference type="Proteomes" id="UP000005239"/>
    </source>
</evidence>
<sequence>MSLEDMKTMPHILKPFTLVLSVLFCLFTFLCPYRAFIWIPEASSVIMVIVTLVVFILHLIDTAVLISTPIYPFIELGYTAIFFIACLLSVIVFFCGLFFTFDLLLIVSIGLSVLLGMSFGLMGMITWRSRNTASTSNNQATASPSFPAGINPGV</sequence>
<name>A0A2A6BZN2_PRIPA</name>
<dbReference type="Proteomes" id="UP000005239">
    <property type="component" value="Unassembled WGS sequence"/>
</dbReference>
<keyword evidence="2" id="KW-1185">Reference proteome</keyword>
<dbReference type="EnsemblMetazoa" id="PPA30594.1">
    <property type="protein sequence ID" value="PPA30594.1"/>
    <property type="gene ID" value="WBGene00203461"/>
</dbReference>
<accession>A0A2A6BZN2</accession>
<organism evidence="1 2">
    <name type="scientific">Pristionchus pacificus</name>
    <name type="common">Parasitic nematode worm</name>
    <dbReference type="NCBI Taxonomy" id="54126"/>
    <lineage>
        <taxon>Eukaryota</taxon>
        <taxon>Metazoa</taxon>
        <taxon>Ecdysozoa</taxon>
        <taxon>Nematoda</taxon>
        <taxon>Chromadorea</taxon>
        <taxon>Rhabditida</taxon>
        <taxon>Rhabditina</taxon>
        <taxon>Diplogasteromorpha</taxon>
        <taxon>Diplogasteroidea</taxon>
        <taxon>Neodiplogasteridae</taxon>
        <taxon>Pristionchus</taxon>
    </lineage>
</organism>
<dbReference type="AlphaFoldDB" id="A0A2A6BZN2"/>
<accession>A0A8R1YLJ9</accession>
<gene>
    <name evidence="1" type="primary">WBGene00203461</name>
</gene>
<dbReference type="OrthoDB" id="5834409at2759"/>
<reference evidence="2" key="1">
    <citation type="journal article" date="2008" name="Nat. Genet.">
        <title>The Pristionchus pacificus genome provides a unique perspective on nematode lifestyle and parasitism.</title>
        <authorList>
            <person name="Dieterich C."/>
            <person name="Clifton S.W."/>
            <person name="Schuster L.N."/>
            <person name="Chinwalla A."/>
            <person name="Delehaunty K."/>
            <person name="Dinkelacker I."/>
            <person name="Fulton L."/>
            <person name="Fulton R."/>
            <person name="Godfrey J."/>
            <person name="Minx P."/>
            <person name="Mitreva M."/>
            <person name="Roeseler W."/>
            <person name="Tian H."/>
            <person name="Witte H."/>
            <person name="Yang S.P."/>
            <person name="Wilson R.K."/>
            <person name="Sommer R.J."/>
        </authorList>
    </citation>
    <scope>NUCLEOTIDE SEQUENCE [LARGE SCALE GENOMIC DNA]</scope>
    <source>
        <strain evidence="2">PS312</strain>
    </source>
</reference>